<protein>
    <submittedName>
        <fullName evidence="2">Uncharacterized protein</fullName>
    </submittedName>
</protein>
<dbReference type="AlphaFoldDB" id="A0A4Y2JVP0"/>
<accession>A0A4Y2JVP0</accession>
<proteinExistence type="predicted"/>
<organism evidence="2 3">
    <name type="scientific">Araneus ventricosus</name>
    <name type="common">Orbweaver spider</name>
    <name type="synonym">Epeira ventricosa</name>
    <dbReference type="NCBI Taxonomy" id="182803"/>
    <lineage>
        <taxon>Eukaryota</taxon>
        <taxon>Metazoa</taxon>
        <taxon>Ecdysozoa</taxon>
        <taxon>Arthropoda</taxon>
        <taxon>Chelicerata</taxon>
        <taxon>Arachnida</taxon>
        <taxon>Araneae</taxon>
        <taxon>Araneomorphae</taxon>
        <taxon>Entelegynae</taxon>
        <taxon>Araneoidea</taxon>
        <taxon>Araneidae</taxon>
        <taxon>Araneus</taxon>
    </lineage>
</organism>
<evidence type="ECO:0000313" key="3">
    <source>
        <dbReference type="Proteomes" id="UP000499080"/>
    </source>
</evidence>
<feature type="region of interest" description="Disordered" evidence="1">
    <location>
        <begin position="59"/>
        <end position="88"/>
    </location>
</feature>
<name>A0A4Y2JVP0_ARAVE</name>
<keyword evidence="3" id="KW-1185">Reference proteome</keyword>
<evidence type="ECO:0000256" key="1">
    <source>
        <dbReference type="SAM" id="MobiDB-lite"/>
    </source>
</evidence>
<gene>
    <name evidence="2" type="ORF">AVEN_237393_1</name>
</gene>
<reference evidence="2 3" key="1">
    <citation type="journal article" date="2019" name="Sci. Rep.">
        <title>Orb-weaving spider Araneus ventricosus genome elucidates the spidroin gene catalogue.</title>
        <authorList>
            <person name="Kono N."/>
            <person name="Nakamura H."/>
            <person name="Ohtoshi R."/>
            <person name="Moran D.A.P."/>
            <person name="Shinohara A."/>
            <person name="Yoshida Y."/>
            <person name="Fujiwara M."/>
            <person name="Mori M."/>
            <person name="Tomita M."/>
            <person name="Arakawa K."/>
        </authorList>
    </citation>
    <scope>NUCLEOTIDE SEQUENCE [LARGE SCALE GENOMIC DNA]</scope>
</reference>
<comment type="caution">
    <text evidence="2">The sequence shown here is derived from an EMBL/GenBank/DDBJ whole genome shotgun (WGS) entry which is preliminary data.</text>
</comment>
<dbReference type="OrthoDB" id="5872915at2759"/>
<evidence type="ECO:0000313" key="2">
    <source>
        <dbReference type="EMBL" id="GBM94120.1"/>
    </source>
</evidence>
<sequence>MSRILTGTIKEFGARHCCKKFSDEHWSLEDEKGCRHPSVIDDSQLRAIIEVDSCKTPREFTKGTSNRRHSTSSGLARLPACPMASGPP</sequence>
<dbReference type="EMBL" id="BGPR01003937">
    <property type="protein sequence ID" value="GBM94120.1"/>
    <property type="molecule type" value="Genomic_DNA"/>
</dbReference>
<dbReference type="Proteomes" id="UP000499080">
    <property type="component" value="Unassembled WGS sequence"/>
</dbReference>